<protein>
    <recommendedName>
        <fullName evidence="2">DUF6533 domain-containing protein</fullName>
    </recommendedName>
</protein>
<dbReference type="Proteomes" id="UP000813824">
    <property type="component" value="Unassembled WGS sequence"/>
</dbReference>
<sequence length="357" mass="40067">MSAADIVHLRELIHSLEHTVVTRYLSAAGFIVLSYDHFLTLGDEIKLIWHAPRSLLKFGFLFNRYLVLICLFALTCEMSGFGVTFTDAFTFTLSMLGKNRCRIFLFAMSMLGIITVGMANILVLLRVVLLWERRPFVLRMMSFGFVSSFTVQIVCMVLANYRLRPSIEWSPIAKMCVVTQHTALYVAVWVAPMLFEILVIVFSVANALDRPRTVRTHIGSALHNDGVTYFVALTALRIINLALAATGNPSLALLAVFFIWSMTTTILCRSLLGLREAELSQVSHSRSVLPSPRSHGIHVVDMDHLTFWQISRKENVHDMDIGHRPSASVGSSTKLLRLGSVSRKDASLDDDDWDPHV</sequence>
<feature type="transmembrane region" description="Helical" evidence="1">
    <location>
        <begin position="143"/>
        <end position="163"/>
    </location>
</feature>
<feature type="transmembrane region" description="Helical" evidence="1">
    <location>
        <begin position="62"/>
        <end position="83"/>
    </location>
</feature>
<feature type="transmembrane region" description="Helical" evidence="1">
    <location>
        <begin position="20"/>
        <end position="41"/>
    </location>
</feature>
<dbReference type="InterPro" id="IPR045340">
    <property type="entry name" value="DUF6533"/>
</dbReference>
<dbReference type="Pfam" id="PF20151">
    <property type="entry name" value="DUF6533"/>
    <property type="match status" value="1"/>
</dbReference>
<evidence type="ECO:0000313" key="4">
    <source>
        <dbReference type="Proteomes" id="UP000813824"/>
    </source>
</evidence>
<accession>A0A8K0UG49</accession>
<reference evidence="3" key="1">
    <citation type="journal article" date="2021" name="New Phytol.">
        <title>Evolutionary innovations through gain and loss of genes in the ectomycorrhizal Boletales.</title>
        <authorList>
            <person name="Wu G."/>
            <person name="Miyauchi S."/>
            <person name="Morin E."/>
            <person name="Kuo A."/>
            <person name="Drula E."/>
            <person name="Varga T."/>
            <person name="Kohler A."/>
            <person name="Feng B."/>
            <person name="Cao Y."/>
            <person name="Lipzen A."/>
            <person name="Daum C."/>
            <person name="Hundley H."/>
            <person name="Pangilinan J."/>
            <person name="Johnson J."/>
            <person name="Barry K."/>
            <person name="LaButti K."/>
            <person name="Ng V."/>
            <person name="Ahrendt S."/>
            <person name="Min B."/>
            <person name="Choi I.G."/>
            <person name="Park H."/>
            <person name="Plett J.M."/>
            <person name="Magnuson J."/>
            <person name="Spatafora J.W."/>
            <person name="Nagy L.G."/>
            <person name="Henrissat B."/>
            <person name="Grigoriev I.V."/>
            <person name="Yang Z.L."/>
            <person name="Xu J."/>
            <person name="Martin F.M."/>
        </authorList>
    </citation>
    <scope>NUCLEOTIDE SEQUENCE</scope>
    <source>
        <strain evidence="3">KKN 215</strain>
    </source>
</reference>
<dbReference type="OrthoDB" id="3251775at2759"/>
<proteinExistence type="predicted"/>
<evidence type="ECO:0000259" key="2">
    <source>
        <dbReference type="Pfam" id="PF20151"/>
    </source>
</evidence>
<organism evidence="3 4">
    <name type="scientific">Cristinia sonorae</name>
    <dbReference type="NCBI Taxonomy" id="1940300"/>
    <lineage>
        <taxon>Eukaryota</taxon>
        <taxon>Fungi</taxon>
        <taxon>Dikarya</taxon>
        <taxon>Basidiomycota</taxon>
        <taxon>Agaricomycotina</taxon>
        <taxon>Agaricomycetes</taxon>
        <taxon>Agaricomycetidae</taxon>
        <taxon>Agaricales</taxon>
        <taxon>Pleurotineae</taxon>
        <taxon>Stephanosporaceae</taxon>
        <taxon>Cristinia</taxon>
    </lineage>
</organism>
<dbReference type="AlphaFoldDB" id="A0A8K0UG49"/>
<dbReference type="EMBL" id="JAEVFJ010000056">
    <property type="protein sequence ID" value="KAH8079425.1"/>
    <property type="molecule type" value="Genomic_DNA"/>
</dbReference>
<feature type="transmembrane region" description="Helical" evidence="1">
    <location>
        <begin position="103"/>
        <end position="131"/>
    </location>
</feature>
<keyword evidence="1" id="KW-0812">Transmembrane</keyword>
<keyword evidence="4" id="KW-1185">Reference proteome</keyword>
<feature type="domain" description="DUF6533" evidence="2">
    <location>
        <begin position="24"/>
        <end position="69"/>
    </location>
</feature>
<feature type="transmembrane region" description="Helical" evidence="1">
    <location>
        <begin position="183"/>
        <end position="205"/>
    </location>
</feature>
<keyword evidence="1" id="KW-0472">Membrane</keyword>
<comment type="caution">
    <text evidence="3">The sequence shown here is derived from an EMBL/GenBank/DDBJ whole genome shotgun (WGS) entry which is preliminary data.</text>
</comment>
<evidence type="ECO:0000256" key="1">
    <source>
        <dbReference type="SAM" id="Phobius"/>
    </source>
</evidence>
<name>A0A8K0UG49_9AGAR</name>
<evidence type="ECO:0000313" key="3">
    <source>
        <dbReference type="EMBL" id="KAH8079425.1"/>
    </source>
</evidence>
<gene>
    <name evidence="3" type="ORF">BXZ70DRAFT_1012619</name>
</gene>
<keyword evidence="1" id="KW-1133">Transmembrane helix</keyword>